<dbReference type="SUPFAM" id="SSF55149">
    <property type="entry name" value="Pepsin inhibitor-3"/>
    <property type="match status" value="1"/>
</dbReference>
<feature type="domain" description="Pepsin inhibitor-3-like repeated" evidence="9">
    <location>
        <begin position="116"/>
        <end position="147"/>
    </location>
</feature>
<feature type="chain" id="PRO_5037180370" evidence="8">
    <location>
        <begin position="27"/>
        <end position="152"/>
    </location>
</feature>
<dbReference type="WBParaSite" id="jg12204">
    <property type="protein sequence ID" value="jg12204"/>
    <property type="gene ID" value="jg12204"/>
</dbReference>
<organism evidence="10 11">
    <name type="scientific">Ditylenchus dipsaci</name>
    <dbReference type="NCBI Taxonomy" id="166011"/>
    <lineage>
        <taxon>Eukaryota</taxon>
        <taxon>Metazoa</taxon>
        <taxon>Ecdysozoa</taxon>
        <taxon>Nematoda</taxon>
        <taxon>Chromadorea</taxon>
        <taxon>Rhabditida</taxon>
        <taxon>Tylenchina</taxon>
        <taxon>Tylenchomorpha</taxon>
        <taxon>Sphaerularioidea</taxon>
        <taxon>Anguinidae</taxon>
        <taxon>Anguininae</taxon>
        <taxon>Ditylenchus</taxon>
    </lineage>
</organism>
<evidence type="ECO:0000313" key="10">
    <source>
        <dbReference type="Proteomes" id="UP000887574"/>
    </source>
</evidence>
<protein>
    <submittedName>
        <fullName evidence="11">Pepsin inhibitor-3-like repeated domain-containing protein</fullName>
    </submittedName>
</protein>
<feature type="signal peptide" evidence="8">
    <location>
        <begin position="1"/>
        <end position="26"/>
    </location>
</feature>
<keyword evidence="10" id="KW-1185">Reference proteome</keyword>
<dbReference type="GO" id="GO:0005576">
    <property type="term" value="C:extracellular region"/>
    <property type="evidence" value="ECO:0007669"/>
    <property type="project" value="UniProtKB-SubCell"/>
</dbReference>
<dbReference type="Proteomes" id="UP000887574">
    <property type="component" value="Unplaced"/>
</dbReference>
<evidence type="ECO:0000256" key="4">
    <source>
        <dbReference type="ARBA" id="ARBA00022729"/>
    </source>
</evidence>
<feature type="region of interest" description="Disordered" evidence="7">
    <location>
        <begin position="75"/>
        <end position="123"/>
    </location>
</feature>
<accession>A0A915CU91</accession>
<comment type="similarity">
    <text evidence="2">Belongs to the protease inhibitor I33 family.</text>
</comment>
<keyword evidence="4 8" id="KW-0732">Signal</keyword>
<comment type="subcellular location">
    <subcellularLocation>
        <location evidence="1">Secreted</location>
    </subcellularLocation>
</comment>
<dbReference type="PANTHER" id="PTHR37969">
    <property type="entry name" value="PROTEIN CBG07421-RELATED"/>
    <property type="match status" value="1"/>
</dbReference>
<dbReference type="InterPro" id="IPR010480">
    <property type="entry name" value="Pepsin-I3"/>
</dbReference>
<feature type="domain" description="Pepsin inhibitor-3-like repeated" evidence="9">
    <location>
        <begin position="15"/>
        <end position="76"/>
    </location>
</feature>
<keyword evidence="3" id="KW-0964">Secreted</keyword>
<keyword evidence="6" id="KW-0175">Coiled coil</keyword>
<name>A0A915CU91_9BILA</name>
<dbReference type="AlphaFoldDB" id="A0A915CU91"/>
<dbReference type="InterPro" id="IPR038412">
    <property type="entry name" value="Pepsin-I3_sf"/>
</dbReference>
<evidence type="ECO:0000256" key="6">
    <source>
        <dbReference type="SAM" id="Coils"/>
    </source>
</evidence>
<sequence>MKCLITAFIATVFLLVIGGNVGCVVSENSPGNASLFINSHFTKYLSEDEQSELEQYKQDLAKFKTEVKTFLEQRQKQALEARQQGRPNSFGGRANGPAEPTEVDNKTSAPLKQPQQPKKPSFCSEKATTQYVFDGCSVQGDNVYIGNNLSAN</sequence>
<keyword evidence="5" id="KW-1015">Disulfide bond</keyword>
<evidence type="ECO:0000256" key="2">
    <source>
        <dbReference type="ARBA" id="ARBA00008019"/>
    </source>
</evidence>
<proteinExistence type="inferred from homology"/>
<evidence type="ECO:0000256" key="8">
    <source>
        <dbReference type="SAM" id="SignalP"/>
    </source>
</evidence>
<evidence type="ECO:0000256" key="5">
    <source>
        <dbReference type="ARBA" id="ARBA00023157"/>
    </source>
</evidence>
<reference evidence="11" key="1">
    <citation type="submission" date="2022-11" db="UniProtKB">
        <authorList>
            <consortium name="WormBaseParasite"/>
        </authorList>
    </citation>
    <scope>IDENTIFICATION</scope>
</reference>
<dbReference type="PANTHER" id="PTHR37969:SF4">
    <property type="entry name" value="PEPSIN INHIBITOR-3-LIKE REPEATED DOMAIN-CONTAINING PROTEIN"/>
    <property type="match status" value="1"/>
</dbReference>
<evidence type="ECO:0000256" key="7">
    <source>
        <dbReference type="SAM" id="MobiDB-lite"/>
    </source>
</evidence>
<feature type="coiled-coil region" evidence="6">
    <location>
        <begin position="46"/>
        <end position="73"/>
    </location>
</feature>
<dbReference type="Gene3D" id="3.30.1120.50">
    <property type="entry name" value="Pepsin inhibitor-3"/>
    <property type="match status" value="1"/>
</dbReference>
<evidence type="ECO:0000313" key="11">
    <source>
        <dbReference type="WBParaSite" id="jg12204"/>
    </source>
</evidence>
<evidence type="ECO:0000256" key="3">
    <source>
        <dbReference type="ARBA" id="ARBA00022525"/>
    </source>
</evidence>
<evidence type="ECO:0000259" key="9">
    <source>
        <dbReference type="Pfam" id="PF06394"/>
    </source>
</evidence>
<dbReference type="Pfam" id="PF06394">
    <property type="entry name" value="Pepsin-I3"/>
    <property type="match status" value="2"/>
</dbReference>
<dbReference type="InterPro" id="IPR051901">
    <property type="entry name" value="Protease_Inhibitor_I33"/>
</dbReference>
<evidence type="ECO:0000256" key="1">
    <source>
        <dbReference type="ARBA" id="ARBA00004613"/>
    </source>
</evidence>